<dbReference type="SMART" id="SM00587">
    <property type="entry name" value="CHK"/>
    <property type="match status" value="1"/>
</dbReference>
<gene>
    <name evidence="3" type="primary">LOC113211204</name>
</gene>
<reference evidence="3" key="1">
    <citation type="submission" date="2025-08" db="UniProtKB">
        <authorList>
            <consortium name="RefSeq"/>
        </authorList>
    </citation>
    <scope>IDENTIFICATION</scope>
    <source>
        <tissue evidence="3">Whole organism</tissue>
    </source>
</reference>
<dbReference type="PANTHER" id="PTHR11012">
    <property type="entry name" value="PROTEIN KINASE-LIKE DOMAIN-CONTAINING"/>
    <property type="match status" value="1"/>
</dbReference>
<organism evidence="2 3">
    <name type="scientific">Frankliniella occidentalis</name>
    <name type="common">Western flower thrips</name>
    <name type="synonym">Euthrips occidentalis</name>
    <dbReference type="NCBI Taxonomy" id="133901"/>
    <lineage>
        <taxon>Eukaryota</taxon>
        <taxon>Metazoa</taxon>
        <taxon>Ecdysozoa</taxon>
        <taxon>Arthropoda</taxon>
        <taxon>Hexapoda</taxon>
        <taxon>Insecta</taxon>
        <taxon>Pterygota</taxon>
        <taxon>Neoptera</taxon>
        <taxon>Paraneoptera</taxon>
        <taxon>Thysanoptera</taxon>
        <taxon>Terebrantia</taxon>
        <taxon>Thripoidea</taxon>
        <taxon>Thripidae</taxon>
        <taxon>Frankliniella</taxon>
    </lineage>
</organism>
<dbReference type="SUPFAM" id="SSF56112">
    <property type="entry name" value="Protein kinase-like (PK-like)"/>
    <property type="match status" value="1"/>
</dbReference>
<sequence>MNNNVEKGEEDVPTALRMSRILKEKVVPDLLADGTLGEGWQVDDVRNAPIGGLGQDHFASTTLTTSVDLSRTGGEKRSVSLVSKCMVPGETNGEFFDVDAQADNEVNMYNKVFPFFQKLASGSEVPVGDVFPKSYWARSHWNGVISLTIMEDLREKGFRLAKERTALDREHVVLALRAIGRMHAWSYAAKARCRNEFLQRVVPLLRESCYNERWRVEMAPMMKRVVHRGIDLLEERLRQDGDTARLAKLRRMSDVVGDVYSVMTGASEPREHVAVIAHGDFCRNNMQFRYGEGGRPEEVCLFDFQNSKYCSPALDLSFFLFMNTSPELRATQWDALLQEYYNSLRSTVDRLLEGHDVHPDFVMPTLQTVRDELKSHALYGYVIVAFFLPQMMTPPEEQLPIEEVKEMLASNPDALLDLMLQSGGKAANEVLTTVVREFVEMDLIP</sequence>
<dbReference type="InterPro" id="IPR015897">
    <property type="entry name" value="CHK_kinase-like"/>
</dbReference>
<dbReference type="KEGG" id="foc:113211204"/>
<evidence type="ECO:0000313" key="2">
    <source>
        <dbReference type="Proteomes" id="UP000504606"/>
    </source>
</evidence>
<dbReference type="AlphaFoldDB" id="A0A6J1SWP3"/>
<dbReference type="InterPro" id="IPR011009">
    <property type="entry name" value="Kinase-like_dom_sf"/>
</dbReference>
<evidence type="ECO:0000259" key="1">
    <source>
        <dbReference type="SMART" id="SM00587"/>
    </source>
</evidence>
<dbReference type="Gene3D" id="3.90.1200.10">
    <property type="match status" value="1"/>
</dbReference>
<dbReference type="OrthoDB" id="190089at2759"/>
<name>A0A6J1SWP3_FRAOC</name>
<evidence type="ECO:0000313" key="3">
    <source>
        <dbReference type="RefSeq" id="XP_026285297.2"/>
    </source>
</evidence>
<keyword evidence="2" id="KW-1185">Reference proteome</keyword>
<accession>A0A6J1SWP3</accession>
<proteinExistence type="predicted"/>
<dbReference type="GeneID" id="113211204"/>
<dbReference type="InterPro" id="IPR004119">
    <property type="entry name" value="EcKL"/>
</dbReference>
<dbReference type="PANTHER" id="PTHR11012:SF30">
    <property type="entry name" value="PROTEIN KINASE-LIKE DOMAIN-CONTAINING"/>
    <property type="match status" value="1"/>
</dbReference>
<feature type="domain" description="CHK kinase-like" evidence="1">
    <location>
        <begin position="148"/>
        <end position="350"/>
    </location>
</feature>
<dbReference type="Proteomes" id="UP000504606">
    <property type="component" value="Unplaced"/>
</dbReference>
<dbReference type="RefSeq" id="XP_026285297.2">
    <property type="nucleotide sequence ID" value="XM_026429512.2"/>
</dbReference>
<dbReference type="Pfam" id="PF02958">
    <property type="entry name" value="EcKL"/>
    <property type="match status" value="1"/>
</dbReference>
<protein>
    <submittedName>
        <fullName evidence="3">Uncharacterized protein LOC113211204</fullName>
    </submittedName>
</protein>